<evidence type="ECO:0000313" key="13">
    <source>
        <dbReference type="EMBL" id="CAB5012642.1"/>
    </source>
</evidence>
<feature type="transmembrane region" description="Helical" evidence="8">
    <location>
        <begin position="290"/>
        <end position="310"/>
    </location>
</feature>
<evidence type="ECO:0000313" key="10">
    <source>
        <dbReference type="EMBL" id="CAB4662611.1"/>
    </source>
</evidence>
<dbReference type="NCBIfam" id="TIGR00802">
    <property type="entry name" value="nico"/>
    <property type="match status" value="1"/>
</dbReference>
<feature type="transmembrane region" description="Helical" evidence="8">
    <location>
        <begin position="339"/>
        <end position="358"/>
    </location>
</feature>
<feature type="transmembrane region" description="Helical" evidence="8">
    <location>
        <begin position="251"/>
        <end position="270"/>
    </location>
</feature>
<feature type="transmembrane region" description="Helical" evidence="8">
    <location>
        <begin position="152"/>
        <end position="172"/>
    </location>
</feature>
<comment type="subcellular location">
    <subcellularLocation>
        <location evidence="1">Endomembrane system</location>
        <topology evidence="1">Multi-pass membrane protein</topology>
    </subcellularLocation>
</comment>
<name>A0A6J6G9X5_9ZZZZ</name>
<dbReference type="Pfam" id="PF03824">
    <property type="entry name" value="NicO"/>
    <property type="match status" value="1"/>
</dbReference>
<evidence type="ECO:0000256" key="1">
    <source>
        <dbReference type="ARBA" id="ARBA00004127"/>
    </source>
</evidence>
<accession>A0A6J6G9X5</accession>
<evidence type="ECO:0000256" key="8">
    <source>
        <dbReference type="SAM" id="Phobius"/>
    </source>
</evidence>
<feature type="transmembrane region" description="Helical" evidence="8">
    <location>
        <begin position="213"/>
        <end position="239"/>
    </location>
</feature>
<dbReference type="EMBL" id="CAFAAT010000032">
    <property type="protein sequence ID" value="CAB4803168.1"/>
    <property type="molecule type" value="Genomic_DNA"/>
</dbReference>
<evidence type="ECO:0000313" key="12">
    <source>
        <dbReference type="EMBL" id="CAB4803168.1"/>
    </source>
</evidence>
<dbReference type="EMBL" id="CAEZWY010000005">
    <property type="protein sequence ID" value="CAB4662611.1"/>
    <property type="molecule type" value="Genomic_DNA"/>
</dbReference>
<evidence type="ECO:0000256" key="4">
    <source>
        <dbReference type="ARBA" id="ARBA00022596"/>
    </source>
</evidence>
<keyword evidence="5 8" id="KW-0812">Transmembrane</keyword>
<keyword evidence="6 8" id="KW-1133">Transmembrane helix</keyword>
<evidence type="ECO:0000256" key="6">
    <source>
        <dbReference type="ARBA" id="ARBA00022989"/>
    </source>
</evidence>
<dbReference type="EMBL" id="CAFAAE010000047">
    <property type="protein sequence ID" value="CAB4789613.1"/>
    <property type="molecule type" value="Genomic_DNA"/>
</dbReference>
<proteinExistence type="inferred from homology"/>
<evidence type="ECO:0000256" key="3">
    <source>
        <dbReference type="ARBA" id="ARBA00022448"/>
    </source>
</evidence>
<evidence type="ECO:0000256" key="2">
    <source>
        <dbReference type="ARBA" id="ARBA00010892"/>
    </source>
</evidence>
<dbReference type="PANTHER" id="PTHR31611">
    <property type="entry name" value="HIGH-AFFINITY NICKEL TRANSPORT PROTEIN NIC1"/>
    <property type="match status" value="1"/>
</dbReference>
<dbReference type="EMBL" id="CAEZUF010000083">
    <property type="protein sequence ID" value="CAB4596243.1"/>
    <property type="molecule type" value="Genomic_DNA"/>
</dbReference>
<organism evidence="9">
    <name type="scientific">freshwater metagenome</name>
    <dbReference type="NCBI Taxonomy" id="449393"/>
    <lineage>
        <taxon>unclassified sequences</taxon>
        <taxon>metagenomes</taxon>
        <taxon>ecological metagenomes</taxon>
    </lineage>
</organism>
<dbReference type="InterPro" id="IPR004688">
    <property type="entry name" value="Ni/Co_transpt"/>
</dbReference>
<dbReference type="GO" id="GO:0015099">
    <property type="term" value="F:nickel cation transmembrane transporter activity"/>
    <property type="evidence" value="ECO:0007669"/>
    <property type="project" value="InterPro"/>
</dbReference>
<feature type="transmembrane region" description="Helical" evidence="8">
    <location>
        <begin position="103"/>
        <end position="128"/>
    </location>
</feature>
<comment type="similarity">
    <text evidence="2">Belongs to the NiCoT transporter (TC 2.A.52) family.</text>
</comment>
<keyword evidence="3" id="KW-0813">Transport</keyword>
<feature type="transmembrane region" description="Helical" evidence="8">
    <location>
        <begin position="61"/>
        <end position="80"/>
    </location>
</feature>
<dbReference type="InterPro" id="IPR011541">
    <property type="entry name" value="Ni/Co_transpt_high_affinity"/>
</dbReference>
<gene>
    <name evidence="9" type="ORF">UFOPK1791_00849</name>
    <name evidence="10" type="ORF">UFOPK2312_00097</name>
    <name evidence="11" type="ORF">UFOPK2982_00460</name>
    <name evidence="12" type="ORF">UFOPK3083_00471</name>
    <name evidence="13" type="ORF">UFOPK4113_00383</name>
</gene>
<reference evidence="9" key="1">
    <citation type="submission" date="2020-05" db="EMBL/GenBank/DDBJ databases">
        <authorList>
            <person name="Chiriac C."/>
            <person name="Salcher M."/>
            <person name="Ghai R."/>
            <person name="Kavagutti S V."/>
        </authorList>
    </citation>
    <scope>NUCLEOTIDE SEQUENCE</scope>
</reference>
<protein>
    <submittedName>
        <fullName evidence="9">Unannotated protein</fullName>
    </submittedName>
</protein>
<evidence type="ECO:0000313" key="11">
    <source>
        <dbReference type="EMBL" id="CAB4789613.1"/>
    </source>
</evidence>
<feature type="transmembrane region" description="Helical" evidence="8">
    <location>
        <begin position="21"/>
        <end position="46"/>
    </location>
</feature>
<sequence length="385" mass="41871">MAAKLAENRSLRAHLRFERSEIPALVGTMGTVLLLHILGWGLFIYFNSNPKYHSIVDGKGALIYAGAGALAYSFGLRHAFDADHISAIDDTTRLMLAKGKKPLAVGLFFSLGHSTIVLALSIAIAFAAKQAAKFQANFAETGGIIGASVSGFFLYLVGILNLVILVGVVKVWKQAKSGKFSHEHLEELLNDRGLMRRIFRGKFKKGFDHSWQLYPIGVLFGLGFDTATEVALLALSATAAVGTVGGTLPPLAIIALPLIFAAGMSLMDSLDGIFMTKAYSWAFTSPLRKIYYNLTTTSLSIFVALVIGTIQLTSVLADKTSIDNYQPFTYFAAIDLSKVGYFIVGSFVLAWVFSVVVWRYGKYETRYSSGIAETEHQHSSIKLAE</sequence>
<evidence type="ECO:0000256" key="5">
    <source>
        <dbReference type="ARBA" id="ARBA00022692"/>
    </source>
</evidence>
<evidence type="ECO:0000256" key="7">
    <source>
        <dbReference type="ARBA" id="ARBA00023136"/>
    </source>
</evidence>
<dbReference type="GO" id="GO:0005886">
    <property type="term" value="C:plasma membrane"/>
    <property type="evidence" value="ECO:0007669"/>
    <property type="project" value="InterPro"/>
</dbReference>
<evidence type="ECO:0000313" key="9">
    <source>
        <dbReference type="EMBL" id="CAB4596243.1"/>
    </source>
</evidence>
<dbReference type="AlphaFoldDB" id="A0A6J6G9X5"/>
<keyword evidence="4" id="KW-0533">Nickel</keyword>
<keyword evidence="7 8" id="KW-0472">Membrane</keyword>
<dbReference type="GO" id="GO:0012505">
    <property type="term" value="C:endomembrane system"/>
    <property type="evidence" value="ECO:0007669"/>
    <property type="project" value="UniProtKB-SubCell"/>
</dbReference>
<dbReference type="PANTHER" id="PTHR31611:SF0">
    <property type="entry name" value="HIGH-AFFINITY NICKEL TRANSPORT PROTEIN NIC1"/>
    <property type="match status" value="1"/>
</dbReference>
<dbReference type="EMBL" id="CAFBPL010000027">
    <property type="protein sequence ID" value="CAB5012642.1"/>
    <property type="molecule type" value="Genomic_DNA"/>
</dbReference>